<dbReference type="SMART" id="SM00185">
    <property type="entry name" value="ARM"/>
    <property type="match status" value="5"/>
</dbReference>
<dbReference type="Gene3D" id="1.25.10.10">
    <property type="entry name" value="Leucine-rich Repeat Variant"/>
    <property type="match status" value="1"/>
</dbReference>
<dbReference type="EC" id="2.3.2.27" evidence="3"/>
<evidence type="ECO:0000259" key="6">
    <source>
        <dbReference type="PROSITE" id="PS51698"/>
    </source>
</evidence>
<comment type="pathway">
    <text evidence="2">Protein modification; protein ubiquitination.</text>
</comment>
<evidence type="ECO:0000313" key="8">
    <source>
        <dbReference type="Proteomes" id="UP000824469"/>
    </source>
</evidence>
<dbReference type="SUPFAM" id="SSF57850">
    <property type="entry name" value="RING/U-box"/>
    <property type="match status" value="1"/>
</dbReference>
<dbReference type="PROSITE" id="PS50176">
    <property type="entry name" value="ARM_REPEAT"/>
    <property type="match status" value="1"/>
</dbReference>
<dbReference type="InterPro" id="IPR011989">
    <property type="entry name" value="ARM-like"/>
</dbReference>
<feature type="repeat" description="ARM" evidence="5">
    <location>
        <begin position="566"/>
        <end position="608"/>
    </location>
</feature>
<organism evidence="7 8">
    <name type="scientific">Taxus chinensis</name>
    <name type="common">Chinese yew</name>
    <name type="synonym">Taxus wallichiana var. chinensis</name>
    <dbReference type="NCBI Taxonomy" id="29808"/>
    <lineage>
        <taxon>Eukaryota</taxon>
        <taxon>Viridiplantae</taxon>
        <taxon>Streptophyta</taxon>
        <taxon>Embryophyta</taxon>
        <taxon>Tracheophyta</taxon>
        <taxon>Spermatophyta</taxon>
        <taxon>Pinopsida</taxon>
        <taxon>Pinidae</taxon>
        <taxon>Conifers II</taxon>
        <taxon>Cupressales</taxon>
        <taxon>Taxaceae</taxon>
        <taxon>Taxus</taxon>
    </lineage>
</organism>
<dbReference type="GO" id="GO:0016567">
    <property type="term" value="P:protein ubiquitination"/>
    <property type="evidence" value="ECO:0007669"/>
    <property type="project" value="InterPro"/>
</dbReference>
<keyword evidence="4" id="KW-0808">Transferase</keyword>
<comment type="catalytic activity">
    <reaction evidence="1">
        <text>S-ubiquitinyl-[E2 ubiquitin-conjugating enzyme]-L-cysteine + [acceptor protein]-L-lysine = [E2 ubiquitin-conjugating enzyme]-L-cysteine + N(6)-ubiquitinyl-[acceptor protein]-L-lysine.</text>
        <dbReference type="EC" id="2.3.2.27"/>
    </reaction>
</comment>
<feature type="non-terminal residue" evidence="7">
    <location>
        <position position="1"/>
    </location>
</feature>
<accession>A0AA38LP24</accession>
<dbReference type="Gene3D" id="3.30.40.10">
    <property type="entry name" value="Zinc/RING finger domain, C3HC4 (zinc finger)"/>
    <property type="match status" value="1"/>
</dbReference>
<feature type="domain" description="U-box" evidence="6">
    <location>
        <begin position="241"/>
        <end position="317"/>
    </location>
</feature>
<dbReference type="InterPro" id="IPR052608">
    <property type="entry name" value="U-box_domain_protein"/>
</dbReference>
<dbReference type="Pfam" id="PF04564">
    <property type="entry name" value="U-box"/>
    <property type="match status" value="1"/>
</dbReference>
<evidence type="ECO:0000256" key="1">
    <source>
        <dbReference type="ARBA" id="ARBA00000900"/>
    </source>
</evidence>
<dbReference type="GO" id="GO:0061630">
    <property type="term" value="F:ubiquitin protein ligase activity"/>
    <property type="evidence" value="ECO:0007669"/>
    <property type="project" value="UniProtKB-EC"/>
</dbReference>
<dbReference type="InterPro" id="IPR003613">
    <property type="entry name" value="Ubox_domain"/>
</dbReference>
<evidence type="ECO:0000256" key="4">
    <source>
        <dbReference type="ARBA" id="ARBA00022679"/>
    </source>
</evidence>
<dbReference type="OMA" id="KICEVHA"/>
<dbReference type="InterPro" id="IPR013083">
    <property type="entry name" value="Znf_RING/FYVE/PHD"/>
</dbReference>
<name>A0AA38LP24_TAXCH</name>
<dbReference type="Proteomes" id="UP000824469">
    <property type="component" value="Unassembled WGS sequence"/>
</dbReference>
<dbReference type="InterPro" id="IPR000225">
    <property type="entry name" value="Armadillo"/>
</dbReference>
<dbReference type="AlphaFoldDB" id="A0AA38LP24"/>
<keyword evidence="8" id="KW-1185">Reference proteome</keyword>
<evidence type="ECO:0000256" key="2">
    <source>
        <dbReference type="ARBA" id="ARBA00004906"/>
    </source>
</evidence>
<dbReference type="EMBL" id="JAHRHJ020000001">
    <property type="protein sequence ID" value="KAH9331086.1"/>
    <property type="molecule type" value="Genomic_DNA"/>
</dbReference>
<dbReference type="Pfam" id="PF00514">
    <property type="entry name" value="Arm"/>
    <property type="match status" value="1"/>
</dbReference>
<dbReference type="InterPro" id="IPR016024">
    <property type="entry name" value="ARM-type_fold"/>
</dbReference>
<dbReference type="PROSITE" id="PS51698">
    <property type="entry name" value="U_BOX"/>
    <property type="match status" value="1"/>
</dbReference>
<evidence type="ECO:0000313" key="7">
    <source>
        <dbReference type="EMBL" id="KAH9331086.1"/>
    </source>
</evidence>
<evidence type="ECO:0000256" key="3">
    <source>
        <dbReference type="ARBA" id="ARBA00012483"/>
    </source>
</evidence>
<dbReference type="PANTHER" id="PTHR45958">
    <property type="entry name" value="RING-TYPE E3 UBIQUITIN TRANSFERASE"/>
    <property type="match status" value="1"/>
</dbReference>
<reference evidence="7 8" key="1">
    <citation type="journal article" date="2021" name="Nat. Plants">
        <title>The Taxus genome provides insights into paclitaxel biosynthesis.</title>
        <authorList>
            <person name="Xiong X."/>
            <person name="Gou J."/>
            <person name="Liao Q."/>
            <person name="Li Y."/>
            <person name="Zhou Q."/>
            <person name="Bi G."/>
            <person name="Li C."/>
            <person name="Du R."/>
            <person name="Wang X."/>
            <person name="Sun T."/>
            <person name="Guo L."/>
            <person name="Liang H."/>
            <person name="Lu P."/>
            <person name="Wu Y."/>
            <person name="Zhang Z."/>
            <person name="Ro D.K."/>
            <person name="Shang Y."/>
            <person name="Huang S."/>
            <person name="Yan J."/>
        </authorList>
    </citation>
    <scope>NUCLEOTIDE SEQUENCE [LARGE SCALE GENOMIC DNA]</scope>
    <source>
        <strain evidence="7">Ta-2019</strain>
    </source>
</reference>
<comment type="caution">
    <text evidence="7">The sequence shown here is derived from an EMBL/GenBank/DDBJ whole genome shotgun (WGS) entry which is preliminary data.</text>
</comment>
<dbReference type="SMART" id="SM00504">
    <property type="entry name" value="Ubox"/>
    <property type="match status" value="1"/>
</dbReference>
<dbReference type="SUPFAM" id="SSF48371">
    <property type="entry name" value="ARM repeat"/>
    <property type="match status" value="1"/>
</dbReference>
<dbReference type="PANTHER" id="PTHR45958:SF18">
    <property type="entry name" value="U-BOX DOMAIN-CONTAINING PROTEIN"/>
    <property type="match status" value="1"/>
</dbReference>
<gene>
    <name evidence="7" type="ORF">KI387_003194</name>
</gene>
<evidence type="ECO:0000256" key="5">
    <source>
        <dbReference type="PROSITE-ProRule" id="PRU00259"/>
    </source>
</evidence>
<protein>
    <recommendedName>
        <fullName evidence="3">RING-type E3 ubiquitin transferase</fullName>
        <ecNumber evidence="3">2.3.2.27</ecNumber>
    </recommendedName>
</protein>
<dbReference type="CDD" id="cd16655">
    <property type="entry name" value="RING-Ubox_WDSUB1-like"/>
    <property type="match status" value="1"/>
</dbReference>
<proteinExistence type="predicted"/>
<sequence length="641" mass="71102">MGANSVLAELMQRIRRSIDDTKTAVGNIVVGKANFLMLAFYLIQLGELLEGLSEEEDLIVAESSKASFQCMADVLEGIFAYTNQCRNRSRIFLLYKCNEVVTEITEYIRKVVRCLAQMLQENDDKFSPSMKDGITEMQIRLSSALFYAEPEHQKIAEEISECLAGNQSEEIEATGLLRRIAQVLNVQPFEAAELKQELEIDLEATRTEGGLYALLESAAVLDDVRKLAAGDSSADSTDDVAIPSSFFCPITGQIMEDPVMLVAAGYTYERHAITEWFERGHRTCPDTGKELESLELVPNLKLKQNMEEVFDMKRKRTMLHAIYQIRAQESPQEVEEAVNTVKQLMDVHPKYKRLIVTLDGIRPLVQYLKPAEQHLKERIFRILYFVAALGDEYKSSIIEAGAVPILLRLLQRNPAGYGGPVQLLWELSKIEQGRVAILAYKASVVVVASAFNLCTHDQKSQAEQLLYTLCEYDKAATVQAASSGIFRPLVDKLTSGNEAVQLEMTEVICTIDLNESSINSLVDAGAVPPLLFILQNSSETSKLEAAKALRHLSSSESTKVSIAKCGTIPVLVKALSYPIPNLGVEIMATLANLATDRQSAAEIDQEGAVARLFEMLEAKDVVIHEYALKTLQCMAKDSQTV</sequence>